<evidence type="ECO:0000256" key="5">
    <source>
        <dbReference type="ARBA" id="ARBA00023317"/>
    </source>
</evidence>
<accession>A0A0K9PSB4</accession>
<sequence>MESFSVANLAVVPQPAATFFDRPCSFLTGSHLKAPFRSITKSNSPISSSAIPKPIRAVFSEVVAAGSNLGCQQEMITREEGLIIYEDMILGRTFEDMCAQMYYRGKMFGFVHLYNGQEAVSTGFIKLLKQQDCVVSTYRDHVHALSKGVTARSVMAELFGKATGCCRGQGGSMHMFSKEFNMLGGFAFIGEGIPVATGAAFTSKYKREVLKEPCDDVTLAFFGDGTCNNGQFFECLNMAVLWKLPIVFVVENNLWAIGMSHLRSTSDPEIWKKGAAFGMPGVHVDGMDVLKVREVAKEAISRARRGDGPTLVECETYRFRGHSLADPDELRNPDEKAHYAARDPIVAFKKYLIEKNLAKESDLKSIEKKIDELIDDAVEFAEASPVPPRSQLLENVFADPKGFGIGPDGKYRCEDPGFTQGTAQV</sequence>
<dbReference type="GO" id="GO:0006086">
    <property type="term" value="P:pyruvate decarboxylation to acetyl-CoA"/>
    <property type="evidence" value="ECO:0000318"/>
    <property type="project" value="GO_Central"/>
</dbReference>
<dbReference type="OrthoDB" id="10256198at2759"/>
<dbReference type="InterPro" id="IPR017597">
    <property type="entry name" value="Pyrv_DH_E1_asu_subgrp-y"/>
</dbReference>
<dbReference type="InterPro" id="IPR001017">
    <property type="entry name" value="DH_E1"/>
</dbReference>
<evidence type="ECO:0000256" key="9">
    <source>
        <dbReference type="SAM" id="Coils"/>
    </source>
</evidence>
<evidence type="ECO:0000256" key="4">
    <source>
        <dbReference type="ARBA" id="ARBA00023052"/>
    </source>
</evidence>
<dbReference type="Gene3D" id="3.40.50.970">
    <property type="match status" value="1"/>
</dbReference>
<dbReference type="InterPro" id="IPR029061">
    <property type="entry name" value="THDP-binding"/>
</dbReference>
<comment type="cofactor">
    <cofactor evidence="1 8">
        <name>thiamine diphosphate</name>
        <dbReference type="ChEBI" id="CHEBI:58937"/>
    </cofactor>
</comment>
<keyword evidence="9" id="KW-0175">Coiled coil</keyword>
<gene>
    <name evidence="11" type="ORF">ZOSMA_188G00100</name>
</gene>
<reference evidence="12" key="1">
    <citation type="journal article" date="2016" name="Nature">
        <title>The genome of the seagrass Zostera marina reveals angiosperm adaptation to the sea.</title>
        <authorList>
            <person name="Olsen J.L."/>
            <person name="Rouze P."/>
            <person name="Verhelst B."/>
            <person name="Lin Y.-C."/>
            <person name="Bayer T."/>
            <person name="Collen J."/>
            <person name="Dattolo E."/>
            <person name="De Paoli E."/>
            <person name="Dittami S."/>
            <person name="Maumus F."/>
            <person name="Michel G."/>
            <person name="Kersting A."/>
            <person name="Lauritano C."/>
            <person name="Lohaus R."/>
            <person name="Toepel M."/>
            <person name="Tonon T."/>
            <person name="Vanneste K."/>
            <person name="Amirebrahimi M."/>
            <person name="Brakel J."/>
            <person name="Bostroem C."/>
            <person name="Chovatia M."/>
            <person name="Grimwood J."/>
            <person name="Jenkins J.W."/>
            <person name="Jueterbock A."/>
            <person name="Mraz A."/>
            <person name="Stam W.T."/>
            <person name="Tice H."/>
            <person name="Bornberg-Bauer E."/>
            <person name="Green P.J."/>
            <person name="Pearson G.A."/>
            <person name="Procaccini G."/>
            <person name="Duarte C.M."/>
            <person name="Schmutz J."/>
            <person name="Reusch T.B.H."/>
            <person name="Van de Peer Y."/>
        </authorList>
    </citation>
    <scope>NUCLEOTIDE SEQUENCE [LARGE SCALE GENOMIC DNA]</scope>
    <source>
        <strain evidence="12">cv. Finnish</strain>
    </source>
</reference>
<evidence type="ECO:0000256" key="6">
    <source>
        <dbReference type="ARBA" id="ARBA00025211"/>
    </source>
</evidence>
<dbReference type="PANTHER" id="PTHR11516:SF60">
    <property type="entry name" value="PYRUVATE DEHYDROGENASE E1 COMPONENT SUBUNIT ALPHA"/>
    <property type="match status" value="1"/>
</dbReference>
<dbReference type="InterPro" id="IPR050642">
    <property type="entry name" value="PDH_E1_Alpha_Subunit"/>
</dbReference>
<dbReference type="Proteomes" id="UP000036987">
    <property type="component" value="Unassembled WGS sequence"/>
</dbReference>
<dbReference type="AlphaFoldDB" id="A0A0K9PSB4"/>
<organism evidence="11 12">
    <name type="scientific">Zostera marina</name>
    <name type="common">Eelgrass</name>
    <dbReference type="NCBI Taxonomy" id="29655"/>
    <lineage>
        <taxon>Eukaryota</taxon>
        <taxon>Viridiplantae</taxon>
        <taxon>Streptophyta</taxon>
        <taxon>Embryophyta</taxon>
        <taxon>Tracheophyta</taxon>
        <taxon>Spermatophyta</taxon>
        <taxon>Magnoliopsida</taxon>
        <taxon>Liliopsida</taxon>
        <taxon>Zosteraceae</taxon>
        <taxon>Zostera</taxon>
    </lineage>
</organism>
<name>A0A0K9PSB4_ZOSMR</name>
<evidence type="ECO:0000259" key="10">
    <source>
        <dbReference type="Pfam" id="PF00676"/>
    </source>
</evidence>
<evidence type="ECO:0000256" key="8">
    <source>
        <dbReference type="RuleBase" id="RU361139"/>
    </source>
</evidence>
<evidence type="ECO:0000256" key="7">
    <source>
        <dbReference type="ARBA" id="ARBA00051231"/>
    </source>
</evidence>
<dbReference type="SUPFAM" id="SSF52518">
    <property type="entry name" value="Thiamin diphosphate-binding fold (THDP-binding)"/>
    <property type="match status" value="1"/>
</dbReference>
<evidence type="ECO:0000313" key="11">
    <source>
        <dbReference type="EMBL" id="KMZ71110.1"/>
    </source>
</evidence>
<comment type="caution">
    <text evidence="11">The sequence shown here is derived from an EMBL/GenBank/DDBJ whole genome shotgun (WGS) entry which is preliminary data.</text>
</comment>
<feature type="coiled-coil region" evidence="9">
    <location>
        <begin position="356"/>
        <end position="383"/>
    </location>
</feature>
<dbReference type="NCBIfam" id="TIGR03182">
    <property type="entry name" value="PDH_E1_alph_y"/>
    <property type="match status" value="1"/>
</dbReference>
<comment type="function">
    <text evidence="6">The pyruvate dehydrogenase complex catalyzes the overall conversion of pyruvate to acetyl-CoA and CO(2). It contains multiple copies of three enzymatic components: pyruvate dehydrogenase (E1), dihydrolipoamide acetyltransferase (E2) and lipoamide dehydrogenase (E3).</text>
</comment>
<dbReference type="EMBL" id="LFYR01000688">
    <property type="protein sequence ID" value="KMZ71110.1"/>
    <property type="molecule type" value="Genomic_DNA"/>
</dbReference>
<dbReference type="GO" id="GO:0004739">
    <property type="term" value="F:pyruvate dehydrogenase (acetyl-transferring) activity"/>
    <property type="evidence" value="ECO:0000318"/>
    <property type="project" value="GO_Central"/>
</dbReference>
<evidence type="ECO:0000256" key="2">
    <source>
        <dbReference type="ARBA" id="ARBA00011130"/>
    </source>
</evidence>
<keyword evidence="3 8" id="KW-0560">Oxidoreductase</keyword>
<dbReference type="STRING" id="29655.A0A0K9PSB4"/>
<protein>
    <recommendedName>
        <fullName evidence="8">Pyruvate dehydrogenase E1 component subunit alpha</fullName>
        <ecNumber evidence="8">1.2.4.1</ecNumber>
    </recommendedName>
</protein>
<dbReference type="EC" id="1.2.4.1" evidence="8"/>
<dbReference type="FunFam" id="3.40.50.970:FF:000013">
    <property type="entry name" value="Pyruvate dehydrogenase E1 component subunit alpha"/>
    <property type="match status" value="1"/>
</dbReference>
<dbReference type="OMA" id="FCSTYRD"/>
<keyword evidence="12" id="KW-1185">Reference proteome</keyword>
<dbReference type="PANTHER" id="PTHR11516">
    <property type="entry name" value="PYRUVATE DEHYDROGENASE E1 COMPONENT, ALPHA SUBUNIT BACTERIAL AND ORGANELLAR"/>
    <property type="match status" value="1"/>
</dbReference>
<dbReference type="Pfam" id="PF00676">
    <property type="entry name" value="E1_dh"/>
    <property type="match status" value="1"/>
</dbReference>
<comment type="subunit">
    <text evidence="2">Tetramer of 2 alpha and 2 beta subunits.</text>
</comment>
<comment type="catalytic activity">
    <reaction evidence="7 8">
        <text>N(6)-[(R)-lipoyl]-L-lysyl-[protein] + pyruvate + H(+) = N(6)-[(R)-S(8)-acetyldihydrolipoyl]-L-lysyl-[protein] + CO2</text>
        <dbReference type="Rhea" id="RHEA:19189"/>
        <dbReference type="Rhea" id="RHEA-COMP:10474"/>
        <dbReference type="Rhea" id="RHEA-COMP:10478"/>
        <dbReference type="ChEBI" id="CHEBI:15361"/>
        <dbReference type="ChEBI" id="CHEBI:15378"/>
        <dbReference type="ChEBI" id="CHEBI:16526"/>
        <dbReference type="ChEBI" id="CHEBI:83099"/>
        <dbReference type="ChEBI" id="CHEBI:83111"/>
        <dbReference type="EC" id="1.2.4.1"/>
    </reaction>
</comment>
<proteinExistence type="predicted"/>
<keyword evidence="5 8" id="KW-0670">Pyruvate</keyword>
<evidence type="ECO:0000256" key="1">
    <source>
        <dbReference type="ARBA" id="ARBA00001964"/>
    </source>
</evidence>
<feature type="domain" description="Dehydrogenase E1 component" evidence="10">
    <location>
        <begin position="87"/>
        <end position="387"/>
    </location>
</feature>
<keyword evidence="4 8" id="KW-0786">Thiamine pyrophosphate</keyword>
<dbReference type="CDD" id="cd02000">
    <property type="entry name" value="TPP_E1_PDC_ADC_BCADC"/>
    <property type="match status" value="1"/>
</dbReference>
<evidence type="ECO:0000313" key="12">
    <source>
        <dbReference type="Proteomes" id="UP000036987"/>
    </source>
</evidence>
<evidence type="ECO:0000256" key="3">
    <source>
        <dbReference type="ARBA" id="ARBA00023002"/>
    </source>
</evidence>